<protein>
    <submittedName>
        <fullName evidence="2">Uncharacterized protein</fullName>
    </submittedName>
</protein>
<feature type="chain" id="PRO_5027686825" evidence="1">
    <location>
        <begin position="22"/>
        <end position="246"/>
    </location>
</feature>
<evidence type="ECO:0000256" key="1">
    <source>
        <dbReference type="SAM" id="SignalP"/>
    </source>
</evidence>
<reference evidence="2 3" key="1">
    <citation type="submission" date="2020-06" db="EMBL/GenBank/DDBJ databases">
        <title>Interaction of electrochemicaly active bacteria, Geobacter bremensis R4 on different carbon anode.</title>
        <authorList>
            <person name="Meng L."/>
            <person name="Yoshida N."/>
        </authorList>
    </citation>
    <scope>NUCLEOTIDE SEQUENCE [LARGE SCALE GENOMIC DNA]</scope>
    <source>
        <strain evidence="2 3">R4</strain>
    </source>
</reference>
<name>A0A6S6M0P0_9BACT</name>
<gene>
    <name evidence="2" type="ORF">GEOBRER4_n1981</name>
</gene>
<sequence>MIKKTIAVALLLFSIPLVSSAASQPTSVNCSSIKDSKKRLACYDSATKQSAAEVNKAAIEPEKSVVVTKKAPIVQEKVQPIVDGQVKADRVISVEAGLVYKSGDVKPVARTEFYLLDESLIEIFKKENIISTLSVDDPNDPTSILFEFSAVHNGYDELQDENRGVKEMKYNYRKAIQAIAPHIVYKGTTSFSGTLKFENIKPGAYYLMGVCKTAGKGTGALWNYKVDTQNSETIIILDQNNAAFVN</sequence>
<evidence type="ECO:0000313" key="2">
    <source>
        <dbReference type="EMBL" id="BCG47158.1"/>
    </source>
</evidence>
<accession>A0A6S6M0P0</accession>
<dbReference type="AlphaFoldDB" id="A0A6S6M0P0"/>
<dbReference type="KEGG" id="gbn:GEOBRER4_19080"/>
<keyword evidence="1" id="KW-0732">Signal</keyword>
<proteinExistence type="predicted"/>
<dbReference type="RefSeq" id="WP_185245219.1">
    <property type="nucleotide sequence ID" value="NZ_AP023213.1"/>
</dbReference>
<evidence type="ECO:0000313" key="3">
    <source>
        <dbReference type="Proteomes" id="UP000515472"/>
    </source>
</evidence>
<dbReference type="Proteomes" id="UP000515472">
    <property type="component" value="Chromosome"/>
</dbReference>
<dbReference type="EMBL" id="AP023213">
    <property type="protein sequence ID" value="BCG47158.1"/>
    <property type="molecule type" value="Genomic_DNA"/>
</dbReference>
<feature type="signal peptide" evidence="1">
    <location>
        <begin position="1"/>
        <end position="21"/>
    </location>
</feature>
<keyword evidence="3" id="KW-1185">Reference proteome</keyword>
<organism evidence="2 3">
    <name type="scientific">Citrifermentans bremense</name>
    <dbReference type="NCBI Taxonomy" id="60035"/>
    <lineage>
        <taxon>Bacteria</taxon>
        <taxon>Pseudomonadati</taxon>
        <taxon>Thermodesulfobacteriota</taxon>
        <taxon>Desulfuromonadia</taxon>
        <taxon>Geobacterales</taxon>
        <taxon>Geobacteraceae</taxon>
        <taxon>Citrifermentans</taxon>
    </lineage>
</organism>